<comment type="caution">
    <text evidence="1">The sequence shown here is derived from an EMBL/GenBank/DDBJ whole genome shotgun (WGS) entry which is preliminary data.</text>
</comment>
<dbReference type="InterPro" id="IPR029063">
    <property type="entry name" value="SAM-dependent_MTases_sf"/>
</dbReference>
<keyword evidence="3" id="KW-1185">Reference proteome</keyword>
<dbReference type="SUPFAM" id="SSF53335">
    <property type="entry name" value="S-adenosyl-L-methionine-dependent methyltransferases"/>
    <property type="match status" value="1"/>
</dbReference>
<evidence type="ECO:0000313" key="2">
    <source>
        <dbReference type="EMBL" id="CAL1171716.1"/>
    </source>
</evidence>
<protein>
    <recommendedName>
        <fullName evidence="4">Methyltransferase domain-containing protein</fullName>
    </recommendedName>
</protein>
<dbReference type="Gene3D" id="3.40.50.150">
    <property type="entry name" value="Vaccinia Virus protein VP39"/>
    <property type="match status" value="1"/>
</dbReference>
<sequence>MAKSSPLAPRLLAVANAALAAGPQLCIADIGCYVGNLAVHLVQQGARVVAIDVAPGPLELARQKAQDVLSTEGQSRLEFRLGDGFAALKVEDDVGVACLAGLPAGLLLQLLNSTPPSVTRLVLQPTCPTAPEAMAALRCWLHDSAWQLTEHISLERGGACITLVADALEDQQGNVHHSGECTAVAQHRAQLLPMTLRERVFQQLLQGVEDDETNAYIELLHEKLESMYSGRLCTCDKRWMMEVVEEELSLVKALQSRFASPG</sequence>
<evidence type="ECO:0000313" key="1">
    <source>
        <dbReference type="EMBL" id="CAI4018341.1"/>
    </source>
</evidence>
<dbReference type="AlphaFoldDB" id="A0A9P1GP56"/>
<dbReference type="CDD" id="cd02440">
    <property type="entry name" value="AdoMet_MTases"/>
    <property type="match status" value="1"/>
</dbReference>
<dbReference type="GO" id="GO:0160105">
    <property type="term" value="F:tRNA (adenine(22)-N1)-methyltransferase activity"/>
    <property type="evidence" value="ECO:0007669"/>
    <property type="project" value="InterPro"/>
</dbReference>
<dbReference type="InterPro" id="IPR006901">
    <property type="entry name" value="TrmK"/>
</dbReference>
<dbReference type="EMBL" id="CAMXCT010006689">
    <property type="protein sequence ID" value="CAI4018341.1"/>
    <property type="molecule type" value="Genomic_DNA"/>
</dbReference>
<reference evidence="2" key="2">
    <citation type="submission" date="2024-04" db="EMBL/GenBank/DDBJ databases">
        <authorList>
            <person name="Chen Y."/>
            <person name="Shah S."/>
            <person name="Dougan E. K."/>
            <person name="Thang M."/>
            <person name="Chan C."/>
        </authorList>
    </citation>
    <scope>NUCLEOTIDE SEQUENCE [LARGE SCALE GENOMIC DNA]</scope>
</reference>
<evidence type="ECO:0000313" key="3">
    <source>
        <dbReference type="Proteomes" id="UP001152797"/>
    </source>
</evidence>
<dbReference type="PANTHER" id="PTHR38451:SF1">
    <property type="entry name" value="TRNA (ADENINE(22)-N(1))-METHYLTRANSFERASE"/>
    <property type="match status" value="1"/>
</dbReference>
<evidence type="ECO:0008006" key="4">
    <source>
        <dbReference type="Google" id="ProtNLM"/>
    </source>
</evidence>
<dbReference type="OrthoDB" id="425503at2759"/>
<accession>A0A9P1GP56</accession>
<dbReference type="Pfam" id="PF04816">
    <property type="entry name" value="TrmK"/>
    <property type="match status" value="1"/>
</dbReference>
<organism evidence="1">
    <name type="scientific">Cladocopium goreaui</name>
    <dbReference type="NCBI Taxonomy" id="2562237"/>
    <lineage>
        <taxon>Eukaryota</taxon>
        <taxon>Sar</taxon>
        <taxon>Alveolata</taxon>
        <taxon>Dinophyceae</taxon>
        <taxon>Suessiales</taxon>
        <taxon>Symbiodiniaceae</taxon>
        <taxon>Cladocopium</taxon>
    </lineage>
</organism>
<dbReference type="EMBL" id="CAMXCT020006689">
    <property type="protein sequence ID" value="CAL1171716.1"/>
    <property type="molecule type" value="Genomic_DNA"/>
</dbReference>
<dbReference type="EMBL" id="CAMXCT030006689">
    <property type="protein sequence ID" value="CAL4805653.1"/>
    <property type="molecule type" value="Genomic_DNA"/>
</dbReference>
<dbReference type="PANTHER" id="PTHR38451">
    <property type="entry name" value="TRNA (ADENINE(22)-N(1))-METHYLTRANSFERASE"/>
    <property type="match status" value="1"/>
</dbReference>
<dbReference type="Proteomes" id="UP001152797">
    <property type="component" value="Unassembled WGS sequence"/>
</dbReference>
<reference evidence="1" key="1">
    <citation type="submission" date="2022-10" db="EMBL/GenBank/DDBJ databases">
        <authorList>
            <person name="Chen Y."/>
            <person name="Dougan E. K."/>
            <person name="Chan C."/>
            <person name="Rhodes N."/>
            <person name="Thang M."/>
        </authorList>
    </citation>
    <scope>NUCLEOTIDE SEQUENCE</scope>
</reference>
<proteinExistence type="predicted"/>
<name>A0A9P1GP56_9DINO</name>
<gene>
    <name evidence="1" type="ORF">C1SCF055_LOCUS42915</name>
</gene>